<dbReference type="GO" id="GO:0047499">
    <property type="term" value="F:calcium-independent phospholipase A2 activity"/>
    <property type="evidence" value="ECO:0007669"/>
    <property type="project" value="TreeGrafter"/>
</dbReference>
<protein>
    <submittedName>
        <fullName evidence="5">FabD/lysophospholipase-like protein</fullName>
    </submittedName>
</protein>
<keyword evidence="6" id="KW-1185">Reference proteome</keyword>
<keyword evidence="3" id="KW-0443">Lipid metabolism</keyword>
<evidence type="ECO:0000313" key="6">
    <source>
        <dbReference type="Proteomes" id="UP000799428"/>
    </source>
</evidence>
<sequence>MQSFQKTNTITRLRSYRLPAGSDFHPTILEAALATSAAPTYFSDMAIGGSKFVDGALGANNPVAEVEEEAADLWCEDTGHLQPLVKCFISIGTGHAGIRSVSDKGMKNLIQTLQKEATETENTNQQFLGRWRNHVENDRCFRFNVEHGLENVGLAEFDQHDLIRAATSTYLKERGTKGKVRSCVENLRTKEYEPTAAFIKKLKYEKTHESQRPSQMLSRATTSEIAELITLGNSHLKVPPDRITVDNFKQARHYFTKALHYLKGDASSSLKQVSRLCHKLMETSLGLSMRARDGTERKVYANQAREYGETALNNVRRVQDQCMAAQVEFLLTCVGVWQMYLQARTGGLEPRDHPGRGDVEIEMTERLQVLARFGNLDMEAYEAQAQKYLGYVNDSSRVREWER</sequence>
<dbReference type="Proteomes" id="UP000799428">
    <property type="component" value="Unassembled WGS sequence"/>
</dbReference>
<evidence type="ECO:0000313" key="5">
    <source>
        <dbReference type="EMBL" id="KAF2706977.1"/>
    </source>
</evidence>
<dbReference type="SUPFAM" id="SSF52151">
    <property type="entry name" value="FabD/lysophospholipase-like"/>
    <property type="match status" value="1"/>
</dbReference>
<keyword evidence="2" id="KW-0442">Lipid degradation</keyword>
<dbReference type="InterPro" id="IPR002641">
    <property type="entry name" value="PNPLA_dom"/>
</dbReference>
<dbReference type="AlphaFoldDB" id="A0A6G1K3M7"/>
<evidence type="ECO:0000256" key="3">
    <source>
        <dbReference type="ARBA" id="ARBA00023098"/>
    </source>
</evidence>
<proteinExistence type="predicted"/>
<dbReference type="GO" id="GO:0016020">
    <property type="term" value="C:membrane"/>
    <property type="evidence" value="ECO:0007669"/>
    <property type="project" value="TreeGrafter"/>
</dbReference>
<dbReference type="Pfam" id="PF01734">
    <property type="entry name" value="Patatin"/>
    <property type="match status" value="1"/>
</dbReference>
<evidence type="ECO:0000259" key="4">
    <source>
        <dbReference type="Pfam" id="PF01734"/>
    </source>
</evidence>
<gene>
    <name evidence="5" type="ORF">K504DRAFT_73051</name>
</gene>
<evidence type="ECO:0000256" key="2">
    <source>
        <dbReference type="ARBA" id="ARBA00022963"/>
    </source>
</evidence>
<dbReference type="EMBL" id="MU005775">
    <property type="protein sequence ID" value="KAF2706977.1"/>
    <property type="molecule type" value="Genomic_DNA"/>
</dbReference>
<feature type="domain" description="PNPLA" evidence="4">
    <location>
        <begin position="16"/>
        <end position="65"/>
    </location>
</feature>
<dbReference type="InterPro" id="IPR016035">
    <property type="entry name" value="Acyl_Trfase/lysoPLipase"/>
</dbReference>
<reference evidence="5" key="1">
    <citation type="journal article" date="2020" name="Stud. Mycol.">
        <title>101 Dothideomycetes genomes: a test case for predicting lifestyles and emergence of pathogens.</title>
        <authorList>
            <person name="Haridas S."/>
            <person name="Albert R."/>
            <person name="Binder M."/>
            <person name="Bloem J."/>
            <person name="Labutti K."/>
            <person name="Salamov A."/>
            <person name="Andreopoulos B."/>
            <person name="Baker S."/>
            <person name="Barry K."/>
            <person name="Bills G."/>
            <person name="Bluhm B."/>
            <person name="Cannon C."/>
            <person name="Castanera R."/>
            <person name="Culley D."/>
            <person name="Daum C."/>
            <person name="Ezra D."/>
            <person name="Gonzalez J."/>
            <person name="Henrissat B."/>
            <person name="Kuo A."/>
            <person name="Liang C."/>
            <person name="Lipzen A."/>
            <person name="Lutzoni F."/>
            <person name="Magnuson J."/>
            <person name="Mondo S."/>
            <person name="Nolan M."/>
            <person name="Ohm R."/>
            <person name="Pangilinan J."/>
            <person name="Park H.-J."/>
            <person name="Ramirez L."/>
            <person name="Alfaro M."/>
            <person name="Sun H."/>
            <person name="Tritt A."/>
            <person name="Yoshinaga Y."/>
            <person name="Zwiers L.-H."/>
            <person name="Turgeon B."/>
            <person name="Goodwin S."/>
            <person name="Spatafora J."/>
            <person name="Crous P."/>
            <person name="Grigoriev I."/>
        </authorList>
    </citation>
    <scope>NUCLEOTIDE SEQUENCE</scope>
    <source>
        <strain evidence="5">CBS 279.74</strain>
    </source>
</reference>
<name>A0A6G1K3M7_9PLEO</name>
<dbReference type="GO" id="GO:0019369">
    <property type="term" value="P:arachidonate metabolic process"/>
    <property type="evidence" value="ECO:0007669"/>
    <property type="project" value="TreeGrafter"/>
</dbReference>
<keyword evidence="1" id="KW-0378">Hydrolase</keyword>
<dbReference type="OrthoDB" id="1658288at2759"/>
<dbReference type="Gene3D" id="3.40.1090.10">
    <property type="entry name" value="Cytosolic phospholipase A2 catalytic domain"/>
    <property type="match status" value="1"/>
</dbReference>
<organism evidence="5 6">
    <name type="scientific">Pleomassaria siparia CBS 279.74</name>
    <dbReference type="NCBI Taxonomy" id="1314801"/>
    <lineage>
        <taxon>Eukaryota</taxon>
        <taxon>Fungi</taxon>
        <taxon>Dikarya</taxon>
        <taxon>Ascomycota</taxon>
        <taxon>Pezizomycotina</taxon>
        <taxon>Dothideomycetes</taxon>
        <taxon>Pleosporomycetidae</taxon>
        <taxon>Pleosporales</taxon>
        <taxon>Pleomassariaceae</taxon>
        <taxon>Pleomassaria</taxon>
    </lineage>
</organism>
<evidence type="ECO:0000256" key="1">
    <source>
        <dbReference type="ARBA" id="ARBA00022801"/>
    </source>
</evidence>
<dbReference type="GO" id="GO:0046486">
    <property type="term" value="P:glycerolipid metabolic process"/>
    <property type="evidence" value="ECO:0007669"/>
    <property type="project" value="UniProtKB-ARBA"/>
</dbReference>
<accession>A0A6G1K3M7</accession>
<dbReference type="GO" id="GO:0016042">
    <property type="term" value="P:lipid catabolic process"/>
    <property type="evidence" value="ECO:0007669"/>
    <property type="project" value="UniProtKB-KW"/>
</dbReference>
<dbReference type="PANTHER" id="PTHR24185:SF1">
    <property type="entry name" value="CALCIUM-INDEPENDENT PHOSPHOLIPASE A2-GAMMA"/>
    <property type="match status" value="1"/>
</dbReference>
<dbReference type="PANTHER" id="PTHR24185">
    <property type="entry name" value="CALCIUM-INDEPENDENT PHOSPHOLIPASE A2-GAMMA"/>
    <property type="match status" value="1"/>
</dbReference>